<organism evidence="1 2">
    <name type="scientific">Lactuca saligna</name>
    <name type="common">Willowleaf lettuce</name>
    <dbReference type="NCBI Taxonomy" id="75948"/>
    <lineage>
        <taxon>Eukaryota</taxon>
        <taxon>Viridiplantae</taxon>
        <taxon>Streptophyta</taxon>
        <taxon>Embryophyta</taxon>
        <taxon>Tracheophyta</taxon>
        <taxon>Spermatophyta</taxon>
        <taxon>Magnoliopsida</taxon>
        <taxon>eudicotyledons</taxon>
        <taxon>Gunneridae</taxon>
        <taxon>Pentapetalae</taxon>
        <taxon>asterids</taxon>
        <taxon>campanulids</taxon>
        <taxon>Asterales</taxon>
        <taxon>Asteraceae</taxon>
        <taxon>Cichorioideae</taxon>
        <taxon>Cichorieae</taxon>
        <taxon>Lactucinae</taxon>
        <taxon>Lactuca</taxon>
    </lineage>
</organism>
<evidence type="ECO:0000313" key="2">
    <source>
        <dbReference type="Proteomes" id="UP001177003"/>
    </source>
</evidence>
<evidence type="ECO:0000313" key="1">
    <source>
        <dbReference type="EMBL" id="CAI9303748.1"/>
    </source>
</evidence>
<reference evidence="1" key="1">
    <citation type="submission" date="2023-04" db="EMBL/GenBank/DDBJ databases">
        <authorList>
            <person name="Vijverberg K."/>
            <person name="Xiong W."/>
            <person name="Schranz E."/>
        </authorList>
    </citation>
    <scope>NUCLEOTIDE SEQUENCE</scope>
</reference>
<dbReference type="Proteomes" id="UP001177003">
    <property type="component" value="Chromosome 9"/>
</dbReference>
<dbReference type="EMBL" id="OX465085">
    <property type="protein sequence ID" value="CAI9303748.1"/>
    <property type="molecule type" value="Genomic_DNA"/>
</dbReference>
<sequence length="121" mass="13709">MYKLFAANGSRSLKIVFDINTHLSMEVYKSFIREVVSYLWYDIDFNKNTWTDVSEAERVIIIRDYKSSHGSNLLGVTEPSGMCADVDVNVFLQNPTFVTAIGDIIRSFTNQVNNDGEDANT</sequence>
<accession>A0AA36EQ70</accession>
<dbReference type="AlphaFoldDB" id="A0AA36EQ70"/>
<proteinExistence type="predicted"/>
<name>A0AA36EQ70_LACSI</name>
<keyword evidence="2" id="KW-1185">Reference proteome</keyword>
<gene>
    <name evidence="1" type="ORF">LSALG_LOCUS42165</name>
</gene>
<protein>
    <submittedName>
        <fullName evidence="1">Uncharacterized protein</fullName>
    </submittedName>
</protein>